<keyword evidence="4" id="KW-0949">S-adenosyl-L-methionine</keyword>
<sequence>MSAGKQTSFEGTIIQNFYFFLEHTEEHKVMLQHLPGILRPEFERIGAGKSSLDVLGVGSGAGEMDAEMLSLLQSVFPAVPITADIVDGSIQLTDSFKALVANTANLQKISFAWHIMNSEDYEKQVKAQEDMKKFDFIHMIHVVYYFEDLNEALKFHHSLLKRNGRLLIILNAATSDWVPLWKTYLKELRAGTDTDKPKVTSGEVIACLKSQGLKYDEYVIPNSFDITECFNPGSTTGERLLSFMTSRPHFSQSFTPDIRAGILDLLRNKCSTMKDSRVFFDSTFSCIVVHA</sequence>
<keyword evidence="2" id="KW-0489">Methyltransferase</keyword>
<dbReference type="OMA" id="RICEWAG"/>
<dbReference type="GeneID" id="115403629"/>
<dbReference type="InterPro" id="IPR016673">
    <property type="entry name" value="HHMT-like"/>
</dbReference>
<keyword evidence="3" id="KW-0808">Transferase</keyword>
<evidence type="ECO:0000256" key="4">
    <source>
        <dbReference type="ARBA" id="ARBA00022691"/>
    </source>
</evidence>
<dbReference type="InParanoid" id="A0A672IQ95"/>
<dbReference type="Gene3D" id="3.40.50.150">
    <property type="entry name" value="Vaccinia Virus protein VP39"/>
    <property type="match status" value="1"/>
</dbReference>
<dbReference type="SUPFAM" id="SSF53335">
    <property type="entry name" value="S-adenosyl-L-methionine-dependent methyltransferases"/>
    <property type="match status" value="1"/>
</dbReference>
<name>A0A672IQ95_SALFA</name>
<protein>
    <submittedName>
        <fullName evidence="5">Histamine N-methyltransferase A-like</fullName>
    </submittedName>
</protein>
<evidence type="ECO:0000313" key="6">
    <source>
        <dbReference type="Proteomes" id="UP000472267"/>
    </source>
</evidence>
<reference evidence="5" key="2">
    <citation type="submission" date="2025-08" db="UniProtKB">
        <authorList>
            <consortium name="Ensembl"/>
        </authorList>
    </citation>
    <scope>IDENTIFICATION</scope>
</reference>
<accession>A0A672IQ95</accession>
<dbReference type="GO" id="GO:0032259">
    <property type="term" value="P:methylation"/>
    <property type="evidence" value="ECO:0007669"/>
    <property type="project" value="UniProtKB-KW"/>
</dbReference>
<gene>
    <name evidence="5" type="primary">LOC115403629</name>
</gene>
<dbReference type="Ensembl" id="ENSSFAT00005044586.1">
    <property type="protein sequence ID" value="ENSSFAP00005043040.1"/>
    <property type="gene ID" value="ENSSFAG00005021331.1"/>
</dbReference>
<dbReference type="GO" id="GO:0008170">
    <property type="term" value="F:N-methyltransferase activity"/>
    <property type="evidence" value="ECO:0007669"/>
    <property type="project" value="InterPro"/>
</dbReference>
<dbReference type="OrthoDB" id="5984880at2759"/>
<dbReference type="AlphaFoldDB" id="A0A672IQ95"/>
<dbReference type="InterPro" id="IPR029063">
    <property type="entry name" value="SAM-dependent_MTases_sf"/>
</dbReference>
<dbReference type="Proteomes" id="UP000472267">
    <property type="component" value="Chromosome 16"/>
</dbReference>
<keyword evidence="6" id="KW-1185">Reference proteome</keyword>
<dbReference type="RefSeq" id="XP_029968457.1">
    <property type="nucleotide sequence ID" value="XM_030112597.1"/>
</dbReference>
<comment type="subunit">
    <text evidence="1">Monomer.</text>
</comment>
<reference evidence="5" key="3">
    <citation type="submission" date="2025-09" db="UniProtKB">
        <authorList>
            <consortium name="Ensembl"/>
        </authorList>
    </citation>
    <scope>IDENTIFICATION</scope>
</reference>
<proteinExistence type="predicted"/>
<evidence type="ECO:0000256" key="1">
    <source>
        <dbReference type="ARBA" id="ARBA00011245"/>
    </source>
</evidence>
<dbReference type="FunFam" id="3.40.50.150:FF:000118">
    <property type="entry name" value="Histamine N-methyltransferase"/>
    <property type="match status" value="1"/>
</dbReference>
<organism evidence="5 6">
    <name type="scientific">Salarias fasciatus</name>
    <name type="common">Jewelled blenny</name>
    <name type="synonym">Blennius fasciatus</name>
    <dbReference type="NCBI Taxonomy" id="181472"/>
    <lineage>
        <taxon>Eukaryota</taxon>
        <taxon>Metazoa</taxon>
        <taxon>Chordata</taxon>
        <taxon>Craniata</taxon>
        <taxon>Vertebrata</taxon>
        <taxon>Euteleostomi</taxon>
        <taxon>Actinopterygii</taxon>
        <taxon>Neopterygii</taxon>
        <taxon>Teleostei</taxon>
        <taxon>Neoteleostei</taxon>
        <taxon>Acanthomorphata</taxon>
        <taxon>Ovalentaria</taxon>
        <taxon>Blenniimorphae</taxon>
        <taxon>Blenniiformes</taxon>
        <taxon>Blennioidei</taxon>
        <taxon>Blenniidae</taxon>
        <taxon>Salariinae</taxon>
        <taxon>Salarias</taxon>
    </lineage>
</organism>
<dbReference type="PIRSF" id="PIRSF016616">
    <property type="entry name" value="HHMT"/>
    <property type="match status" value="1"/>
</dbReference>
<reference evidence="5" key="1">
    <citation type="submission" date="2019-06" db="EMBL/GenBank/DDBJ databases">
        <authorList>
            <consortium name="Wellcome Sanger Institute Data Sharing"/>
        </authorList>
    </citation>
    <scope>NUCLEOTIDE SEQUENCE [LARGE SCALE GENOMIC DNA]</scope>
</reference>
<evidence type="ECO:0000256" key="3">
    <source>
        <dbReference type="ARBA" id="ARBA00022679"/>
    </source>
</evidence>
<evidence type="ECO:0000256" key="2">
    <source>
        <dbReference type="ARBA" id="ARBA00022603"/>
    </source>
</evidence>
<evidence type="ECO:0000313" key="5">
    <source>
        <dbReference type="Ensembl" id="ENSSFAP00005043040.1"/>
    </source>
</evidence>
<dbReference type="Pfam" id="PF13489">
    <property type="entry name" value="Methyltransf_23"/>
    <property type="match status" value="1"/>
</dbReference>
<dbReference type="CDD" id="cd02440">
    <property type="entry name" value="AdoMet_MTases"/>
    <property type="match status" value="1"/>
</dbReference>